<feature type="transmembrane region" description="Helical" evidence="2">
    <location>
        <begin position="31"/>
        <end position="51"/>
    </location>
</feature>
<reference evidence="4 5" key="1">
    <citation type="submission" date="2022-06" db="EMBL/GenBank/DDBJ databases">
        <title>New Species of the Genus Actinoplanes, ActinopZanes ferrugineus.</title>
        <authorList>
            <person name="Ding P."/>
        </authorList>
    </citation>
    <scope>NUCLEOTIDE SEQUENCE [LARGE SCALE GENOMIC DNA]</scope>
    <source>
        <strain evidence="4 5">TRM88003</strain>
    </source>
</reference>
<gene>
    <name evidence="4" type="ORF">M1L60_45870</name>
</gene>
<feature type="transmembrane region" description="Helical" evidence="2">
    <location>
        <begin position="166"/>
        <end position="184"/>
    </location>
</feature>
<dbReference type="RefSeq" id="WP_253243928.1">
    <property type="nucleotide sequence ID" value="NZ_JAMYJR010000069.1"/>
</dbReference>
<feature type="region of interest" description="Disordered" evidence="1">
    <location>
        <begin position="188"/>
        <end position="212"/>
    </location>
</feature>
<feature type="compositionally biased region" description="Low complexity" evidence="1">
    <location>
        <begin position="582"/>
        <end position="601"/>
    </location>
</feature>
<feature type="transmembrane region" description="Helical" evidence="2">
    <location>
        <begin position="222"/>
        <end position="244"/>
    </location>
</feature>
<dbReference type="EMBL" id="JAMYJR010000069">
    <property type="protein sequence ID" value="MCO8277925.1"/>
    <property type="molecule type" value="Genomic_DNA"/>
</dbReference>
<feature type="compositionally biased region" description="Pro residues" evidence="1">
    <location>
        <begin position="566"/>
        <end position="581"/>
    </location>
</feature>
<keyword evidence="2" id="KW-0472">Membrane</keyword>
<keyword evidence="2" id="KW-1133">Transmembrane helix</keyword>
<protein>
    <submittedName>
        <fullName evidence="4">DUF3488 and transglutaminase-like domain-containing protein</fullName>
    </submittedName>
</protein>
<name>A0ABT1E457_9ACTN</name>
<dbReference type="Gene3D" id="3.10.620.30">
    <property type="match status" value="1"/>
</dbReference>
<dbReference type="PANTHER" id="PTHR42736">
    <property type="entry name" value="PROTEIN-GLUTAMINE GAMMA-GLUTAMYLTRANSFERASE"/>
    <property type="match status" value="1"/>
</dbReference>
<comment type="caution">
    <text evidence="4">The sequence shown here is derived from an EMBL/GenBank/DDBJ whole genome shotgun (WGS) entry which is preliminary data.</text>
</comment>
<dbReference type="PANTHER" id="PTHR42736:SF1">
    <property type="entry name" value="PROTEIN-GLUTAMINE GAMMA-GLUTAMYLTRANSFERASE"/>
    <property type="match status" value="1"/>
</dbReference>
<dbReference type="InterPro" id="IPR038765">
    <property type="entry name" value="Papain-like_cys_pep_sf"/>
</dbReference>
<dbReference type="Pfam" id="PF11992">
    <property type="entry name" value="TgpA_N"/>
    <property type="match status" value="1"/>
</dbReference>
<dbReference type="SUPFAM" id="SSF54001">
    <property type="entry name" value="Cysteine proteinases"/>
    <property type="match status" value="1"/>
</dbReference>
<feature type="domain" description="Transglutaminase-like" evidence="3">
    <location>
        <begin position="484"/>
        <end position="550"/>
    </location>
</feature>
<dbReference type="InterPro" id="IPR002931">
    <property type="entry name" value="Transglutaminase-like"/>
</dbReference>
<dbReference type="Pfam" id="PF01841">
    <property type="entry name" value="Transglut_core"/>
    <property type="match status" value="1"/>
</dbReference>
<accession>A0ABT1E457</accession>
<evidence type="ECO:0000313" key="4">
    <source>
        <dbReference type="EMBL" id="MCO8277925.1"/>
    </source>
</evidence>
<feature type="transmembrane region" description="Helical" evidence="2">
    <location>
        <begin position="58"/>
        <end position="80"/>
    </location>
</feature>
<organism evidence="4 5">
    <name type="scientific">Paractinoplanes aksuensis</name>
    <dbReference type="NCBI Taxonomy" id="2939490"/>
    <lineage>
        <taxon>Bacteria</taxon>
        <taxon>Bacillati</taxon>
        <taxon>Actinomycetota</taxon>
        <taxon>Actinomycetes</taxon>
        <taxon>Micromonosporales</taxon>
        <taxon>Micromonosporaceae</taxon>
        <taxon>Paractinoplanes</taxon>
    </lineage>
</organism>
<feature type="transmembrane region" description="Helical" evidence="2">
    <location>
        <begin position="118"/>
        <end position="137"/>
    </location>
</feature>
<feature type="region of interest" description="Disordered" evidence="1">
    <location>
        <begin position="552"/>
        <end position="601"/>
    </location>
</feature>
<feature type="transmembrane region" description="Helical" evidence="2">
    <location>
        <begin position="602"/>
        <end position="626"/>
    </location>
</feature>
<feature type="compositionally biased region" description="Basic and acidic residues" evidence="1">
    <location>
        <begin position="552"/>
        <end position="563"/>
    </location>
</feature>
<proteinExistence type="predicted"/>
<sequence>MVRWIRAAVVAAALAGMISLAGVVLGRIFAGPLLLELMAGAAVGSVGLSLACRRLPNWVVAPLSALLLAGYTALALRIAADQAELTGPLTKIIRDSLENGIPRLLTALIPVDPTPDTVVVPVVAAWLVGLTAAEVAVRAGRVLLGLVPVAGLYGGALYVVGPNADAAGTTTLIFTALAVVALAASARGSTPPTDVAGTQDGTPTVDAVAPDGAPPTKVRGRALMSAGAGLAAVLVLIVAVGPWIGGRVGSTPVDPRQYVEPPQVDSLDESPLNRISGWALTPKEPLLKVSKASASPGKRLRLRLAVLPDYDGITWRVGATYRNAGRILPAQPRMPDAQITEVRQTVIVDGLTGRLLPVVPTPTGVDGARVAFDAATGTMIRPEGLQPGLRYAVTSELQMPDLNLLPTADVPSGDAVARYLTVGGTEIPEQIQRLADQLAEDNGAAFDRAITIEEFLAEHYRKVADAPSGHAFPNLNFFLFGPRQQGGQVGTSEQFAASFALLARLTGLPSRVVVGFDAPAAGGIVTAGSAIAWPEVLFEGLGWVAFDPMPKDKNPRPVEEDFTPKPTKPPTPPSEPPPPSETPASSGPPAALAAQPGQGPSAVVVAGGASGSVLLLLVAAAGAVVVMRRSLRRRRLFAGSPDDRIAGAWAEFRDALRLAGQPVPPHLAATEAAAYAGKPEPPRKRLRKAVPEPAAGEMPPLDELVAGINTVGFAPGSADDTQATKAGEQAVAYAGELRARRSWWRRMWWDIRPGPLRWLP</sequence>
<evidence type="ECO:0000256" key="1">
    <source>
        <dbReference type="SAM" id="MobiDB-lite"/>
    </source>
</evidence>
<feature type="transmembrane region" description="Helical" evidence="2">
    <location>
        <begin position="142"/>
        <end position="160"/>
    </location>
</feature>
<evidence type="ECO:0000256" key="2">
    <source>
        <dbReference type="SAM" id="Phobius"/>
    </source>
</evidence>
<keyword evidence="2" id="KW-0812">Transmembrane</keyword>
<evidence type="ECO:0000259" key="3">
    <source>
        <dbReference type="SMART" id="SM00460"/>
    </source>
</evidence>
<dbReference type="Proteomes" id="UP001523369">
    <property type="component" value="Unassembled WGS sequence"/>
</dbReference>
<keyword evidence="5" id="KW-1185">Reference proteome</keyword>
<dbReference type="InterPro" id="IPR021878">
    <property type="entry name" value="TgpA_N"/>
</dbReference>
<dbReference type="SMART" id="SM00460">
    <property type="entry name" value="TGc"/>
    <property type="match status" value="1"/>
</dbReference>
<evidence type="ECO:0000313" key="5">
    <source>
        <dbReference type="Proteomes" id="UP001523369"/>
    </source>
</evidence>
<dbReference type="InterPro" id="IPR052901">
    <property type="entry name" value="Bact_TGase-like"/>
</dbReference>